<gene>
    <name evidence="3" type="primary">carB_2</name>
    <name evidence="3" type="ORF">CLORY_25940</name>
</gene>
<dbReference type="GO" id="GO:0046872">
    <property type="term" value="F:metal ion binding"/>
    <property type="evidence" value="ECO:0007669"/>
    <property type="project" value="InterPro"/>
</dbReference>
<dbReference type="Gene3D" id="3.30.470.20">
    <property type="entry name" value="ATP-grasp fold, B domain"/>
    <property type="match status" value="1"/>
</dbReference>
<name>A0A1V4IN15_9CLOT</name>
<dbReference type="RefSeq" id="WP_079425100.1">
    <property type="nucleotide sequence ID" value="NZ_MZGV01000027.1"/>
</dbReference>
<keyword evidence="1" id="KW-0067">ATP-binding</keyword>
<dbReference type="InterPro" id="IPR003806">
    <property type="entry name" value="ATP-grasp_PylC-type"/>
</dbReference>
<protein>
    <submittedName>
        <fullName evidence="3">Carbamoyl-phosphate synthase large chain</fullName>
        <ecNumber evidence="3">6.3.5.5</ecNumber>
    </submittedName>
</protein>
<feature type="domain" description="ATP-grasp" evidence="2">
    <location>
        <begin position="112"/>
        <end position="292"/>
    </location>
</feature>
<evidence type="ECO:0000256" key="1">
    <source>
        <dbReference type="PROSITE-ProRule" id="PRU00409"/>
    </source>
</evidence>
<dbReference type="GO" id="GO:0009432">
    <property type="term" value="P:SOS response"/>
    <property type="evidence" value="ECO:0007669"/>
    <property type="project" value="TreeGrafter"/>
</dbReference>
<proteinExistence type="predicted"/>
<dbReference type="Pfam" id="PF21360">
    <property type="entry name" value="PylC-like_N"/>
    <property type="match status" value="1"/>
</dbReference>
<dbReference type="PANTHER" id="PTHR21621">
    <property type="entry name" value="RIBOSOMAL PROTEIN S6 MODIFICATION PROTEIN"/>
    <property type="match status" value="1"/>
</dbReference>
<dbReference type="NCBIfam" id="NF009403">
    <property type="entry name" value="PRK12767.1-2"/>
    <property type="match status" value="1"/>
</dbReference>
<keyword evidence="4" id="KW-1185">Reference proteome</keyword>
<dbReference type="Pfam" id="PF02655">
    <property type="entry name" value="ATP-grasp_3"/>
    <property type="match status" value="1"/>
</dbReference>
<dbReference type="Proteomes" id="UP000190080">
    <property type="component" value="Unassembled WGS sequence"/>
</dbReference>
<dbReference type="PANTHER" id="PTHR21621:SF0">
    <property type="entry name" value="BETA-CITRYLGLUTAMATE SYNTHASE B-RELATED"/>
    <property type="match status" value="1"/>
</dbReference>
<dbReference type="Gene3D" id="3.40.50.20">
    <property type="match status" value="1"/>
</dbReference>
<evidence type="ECO:0000259" key="2">
    <source>
        <dbReference type="PROSITE" id="PS50975"/>
    </source>
</evidence>
<comment type="caution">
    <text evidence="3">The sequence shown here is derived from an EMBL/GenBank/DDBJ whole genome shotgun (WGS) entry which is preliminary data.</text>
</comment>
<reference evidence="3 4" key="1">
    <citation type="submission" date="2017-03" db="EMBL/GenBank/DDBJ databases">
        <title>Genome sequence of Clostridium oryzae DSM 28571.</title>
        <authorList>
            <person name="Poehlein A."/>
            <person name="Daniel R."/>
        </authorList>
    </citation>
    <scope>NUCLEOTIDE SEQUENCE [LARGE SCALE GENOMIC DNA]</scope>
    <source>
        <strain evidence="3 4">DSM 28571</strain>
    </source>
</reference>
<dbReference type="PROSITE" id="PS50975">
    <property type="entry name" value="ATP_GRASP"/>
    <property type="match status" value="1"/>
</dbReference>
<dbReference type="InterPro" id="IPR011761">
    <property type="entry name" value="ATP-grasp"/>
</dbReference>
<dbReference type="AlphaFoldDB" id="A0A1V4IN15"/>
<dbReference type="GO" id="GO:0005524">
    <property type="term" value="F:ATP binding"/>
    <property type="evidence" value="ECO:0007669"/>
    <property type="project" value="UniProtKB-UniRule"/>
</dbReference>
<accession>A0A1V4IN15</accession>
<dbReference type="GO" id="GO:0018169">
    <property type="term" value="F:ribosomal S6-glutamic acid ligase activity"/>
    <property type="evidence" value="ECO:0007669"/>
    <property type="project" value="TreeGrafter"/>
</dbReference>
<dbReference type="OrthoDB" id="9803907at2"/>
<dbReference type="EC" id="6.3.5.5" evidence="3"/>
<dbReference type="Gene3D" id="3.30.1490.20">
    <property type="entry name" value="ATP-grasp fold, A domain"/>
    <property type="match status" value="1"/>
</dbReference>
<dbReference type="GO" id="GO:0004088">
    <property type="term" value="F:carbamoyl-phosphate synthase (glutamine-hydrolyzing) activity"/>
    <property type="evidence" value="ECO:0007669"/>
    <property type="project" value="UniProtKB-EC"/>
</dbReference>
<keyword evidence="3" id="KW-0436">Ligase</keyword>
<evidence type="ECO:0000313" key="3">
    <source>
        <dbReference type="EMBL" id="OPJ60887.1"/>
    </source>
</evidence>
<dbReference type="STRING" id="1450648.CLORY_25940"/>
<evidence type="ECO:0000313" key="4">
    <source>
        <dbReference type="Proteomes" id="UP000190080"/>
    </source>
</evidence>
<dbReference type="EMBL" id="MZGV01000027">
    <property type="protein sequence ID" value="OPJ60887.1"/>
    <property type="molecule type" value="Genomic_DNA"/>
</dbReference>
<keyword evidence="1" id="KW-0547">Nucleotide-binding</keyword>
<dbReference type="InterPro" id="IPR013815">
    <property type="entry name" value="ATP_grasp_subdomain_1"/>
</dbReference>
<organism evidence="3 4">
    <name type="scientific">Clostridium oryzae</name>
    <dbReference type="NCBI Taxonomy" id="1450648"/>
    <lineage>
        <taxon>Bacteria</taxon>
        <taxon>Bacillati</taxon>
        <taxon>Bacillota</taxon>
        <taxon>Clostridia</taxon>
        <taxon>Eubacteriales</taxon>
        <taxon>Clostridiaceae</taxon>
        <taxon>Clostridium</taxon>
    </lineage>
</organism>
<dbReference type="GO" id="GO:0005737">
    <property type="term" value="C:cytoplasm"/>
    <property type="evidence" value="ECO:0007669"/>
    <property type="project" value="TreeGrafter"/>
</dbReference>
<sequence>MNILLTAVGKRVQLIKHLKSEFRVIGVDCSSLVAAANFLDAFYEVPRYNQQGYVDSLIDICDKEQVKAVIPLYETEFMLLVENRKRFEEHGIILILSDKRVIETFNDKWSTYNFFKSNQIPTPDTFTDEEILKKINSGDVMNYPYIIKPVDGMGSSNVFKINNEKELRFFIDYVEKPVVQSFAKGTEYTIDVFCDLNGKVVSAVPRIRLDVRAGEVAKTRTVCHRRIIAETISLCKRTKFVGPITIQCIVNIAEHRQENINFIEVNPRFGGGVPATFASGINYCNFIKCLVKGEPIDSVIGQFNEITMLRYDEAVIL</sequence>
<dbReference type="SUPFAM" id="SSF56059">
    <property type="entry name" value="Glutathione synthetase ATP-binding domain-like"/>
    <property type="match status" value="1"/>
</dbReference>
<dbReference type="InterPro" id="IPR048764">
    <property type="entry name" value="PylC_N"/>
</dbReference>